<dbReference type="OrthoDB" id="166585at2759"/>
<evidence type="ECO:0000313" key="3">
    <source>
        <dbReference type="EMBL" id="PVD26560.1"/>
    </source>
</evidence>
<keyword evidence="4" id="KW-1185">Reference proteome</keyword>
<dbReference type="GO" id="GO:0030246">
    <property type="term" value="F:carbohydrate binding"/>
    <property type="evidence" value="ECO:0007669"/>
    <property type="project" value="UniProtKB-KW"/>
</dbReference>
<protein>
    <recommendedName>
        <fullName evidence="5">Tachylectin 2 domain-containing protein</fullName>
    </recommendedName>
</protein>
<comment type="similarity">
    <text evidence="2">Belongs to the tectonin family.</text>
</comment>
<dbReference type="InterPro" id="IPR006624">
    <property type="entry name" value="Beta-propeller_rpt_TECPR"/>
</dbReference>
<accession>A0A2T7NZH1</accession>
<gene>
    <name evidence="3" type="ORF">C0Q70_14237</name>
</gene>
<dbReference type="PANTHER" id="PTHR23250:SF3">
    <property type="entry name" value="FISH-EGG LECTIN-LIKE ISOFORM X1-RELATED"/>
    <property type="match status" value="1"/>
</dbReference>
<dbReference type="EMBL" id="PZQS01000008">
    <property type="protein sequence ID" value="PVD26560.1"/>
    <property type="molecule type" value="Genomic_DNA"/>
</dbReference>
<name>A0A2T7NZH1_POMCA</name>
<dbReference type="InterPro" id="IPR051513">
    <property type="entry name" value="Tectonin_beta-prop"/>
</dbReference>
<dbReference type="SMART" id="SM00706">
    <property type="entry name" value="TECPR"/>
    <property type="match status" value="4"/>
</dbReference>
<evidence type="ECO:0000256" key="1">
    <source>
        <dbReference type="ARBA" id="ARBA00022734"/>
    </source>
</evidence>
<evidence type="ECO:0008006" key="5">
    <source>
        <dbReference type="Google" id="ProtNLM"/>
    </source>
</evidence>
<dbReference type="Pfam" id="PF19193">
    <property type="entry name" value="Tectonin"/>
    <property type="match status" value="1"/>
</dbReference>
<sequence>MVLDVEGLNRGTYEAPMEKGTKWTLVPGLLKQLDVGTDIVVGVNHKDEIFYRKNITGEHPTGSDWVKLNGHLKHVTVSPHGAIWGVKHENSIWFRNDISLHKPGGTGWQKVDGSLTQISAGLAGVWGVNANDEIFYRGRTYGGHITVGSGWVQLLGKLAYISSGSGVVLGQRKDKNNFLRTEIREGNPTGYDWRWLVQGLDVIEEYGGAIWGVSGGQYIWMSHTN</sequence>
<organism evidence="3 4">
    <name type="scientific">Pomacea canaliculata</name>
    <name type="common">Golden apple snail</name>
    <dbReference type="NCBI Taxonomy" id="400727"/>
    <lineage>
        <taxon>Eukaryota</taxon>
        <taxon>Metazoa</taxon>
        <taxon>Spiralia</taxon>
        <taxon>Lophotrochozoa</taxon>
        <taxon>Mollusca</taxon>
        <taxon>Gastropoda</taxon>
        <taxon>Caenogastropoda</taxon>
        <taxon>Architaenioglossa</taxon>
        <taxon>Ampullarioidea</taxon>
        <taxon>Ampullariidae</taxon>
        <taxon>Pomacea</taxon>
    </lineage>
</organism>
<proteinExistence type="inferred from homology"/>
<evidence type="ECO:0000313" key="4">
    <source>
        <dbReference type="Proteomes" id="UP000245119"/>
    </source>
</evidence>
<dbReference type="PANTHER" id="PTHR23250">
    <property type="entry name" value="DYSFERLIN-RELATED"/>
    <property type="match status" value="1"/>
</dbReference>
<dbReference type="AlphaFoldDB" id="A0A2T7NZH1"/>
<comment type="caution">
    <text evidence="3">The sequence shown here is derived from an EMBL/GenBank/DDBJ whole genome shotgun (WGS) entry which is preliminary data.</text>
</comment>
<keyword evidence="1" id="KW-0430">Lectin</keyword>
<evidence type="ECO:0000256" key="2">
    <source>
        <dbReference type="ARBA" id="ARBA00038331"/>
    </source>
</evidence>
<dbReference type="Proteomes" id="UP000245119">
    <property type="component" value="Linkage Group LG8"/>
</dbReference>
<reference evidence="3 4" key="1">
    <citation type="submission" date="2018-04" db="EMBL/GenBank/DDBJ databases">
        <title>The genome of golden apple snail Pomacea canaliculata provides insight into stress tolerance and invasive adaptation.</title>
        <authorList>
            <person name="Liu C."/>
            <person name="Liu B."/>
            <person name="Ren Y."/>
            <person name="Zhang Y."/>
            <person name="Wang H."/>
            <person name="Li S."/>
            <person name="Jiang F."/>
            <person name="Yin L."/>
            <person name="Zhang G."/>
            <person name="Qian W."/>
            <person name="Fan W."/>
        </authorList>
    </citation>
    <scope>NUCLEOTIDE SEQUENCE [LARGE SCALE GENOMIC DNA]</scope>
    <source>
        <strain evidence="3">SZHN2017</strain>
        <tissue evidence="3">Muscle</tissue>
    </source>
</reference>